<dbReference type="Pfam" id="PF04749">
    <property type="entry name" value="PLAC8"/>
    <property type="match status" value="1"/>
</dbReference>
<dbReference type="HOGENOM" id="CLU_087144_0_1_1"/>
<evidence type="ECO:0000256" key="1">
    <source>
        <dbReference type="SAM" id="Phobius"/>
    </source>
</evidence>
<feature type="signal peptide" evidence="2">
    <location>
        <begin position="1"/>
        <end position="20"/>
    </location>
</feature>
<keyword evidence="1" id="KW-1133">Transmembrane helix</keyword>
<proteinExistence type="predicted"/>
<feature type="chain" id="PRO_5004049290" description="RxLR effector candidate protein" evidence="2">
    <location>
        <begin position="21"/>
        <end position="125"/>
    </location>
</feature>
<dbReference type="EnsemblProtists" id="HpaT814690">
    <property type="protein sequence ID" value="HpaP814690"/>
    <property type="gene ID" value="HpaG814690"/>
</dbReference>
<dbReference type="InParanoid" id="M4C6F4"/>
<reference evidence="3" key="2">
    <citation type="submission" date="2015-06" db="UniProtKB">
        <authorList>
            <consortium name="EnsemblProtists"/>
        </authorList>
    </citation>
    <scope>IDENTIFICATION</scope>
    <source>
        <strain evidence="3">Emoy2</strain>
    </source>
</reference>
<protein>
    <recommendedName>
        <fullName evidence="5">RxLR effector candidate protein</fullName>
    </recommendedName>
</protein>
<accession>M4C6F4</accession>
<dbReference type="Proteomes" id="UP000011713">
    <property type="component" value="Unassembled WGS sequence"/>
</dbReference>
<dbReference type="VEuPathDB" id="FungiDB:HpaG814690"/>
<dbReference type="eggNOG" id="ENOG502SF65">
    <property type="taxonomic scope" value="Eukaryota"/>
</dbReference>
<evidence type="ECO:0000313" key="3">
    <source>
        <dbReference type="EnsemblProtists" id="HpaP814690"/>
    </source>
</evidence>
<dbReference type="AlphaFoldDB" id="M4C6F4"/>
<evidence type="ECO:0000256" key="2">
    <source>
        <dbReference type="SAM" id="SignalP"/>
    </source>
</evidence>
<evidence type="ECO:0000313" key="4">
    <source>
        <dbReference type="Proteomes" id="UP000011713"/>
    </source>
</evidence>
<dbReference type="InterPro" id="IPR006461">
    <property type="entry name" value="PLAC_motif_containing"/>
</dbReference>
<keyword evidence="2" id="KW-0732">Signal</keyword>
<keyword evidence="4" id="KW-1185">Reference proteome</keyword>
<dbReference type="NCBIfam" id="TIGR01571">
    <property type="entry name" value="A_thal_Cys_rich"/>
    <property type="match status" value="1"/>
</dbReference>
<dbReference type="EMBL" id="JH598779">
    <property type="status" value="NOT_ANNOTATED_CDS"/>
    <property type="molecule type" value="Genomic_DNA"/>
</dbReference>
<organism evidence="3 4">
    <name type="scientific">Hyaloperonospora arabidopsidis (strain Emoy2)</name>
    <name type="common">Downy mildew agent</name>
    <name type="synonym">Peronospora arabidopsidis</name>
    <dbReference type="NCBI Taxonomy" id="559515"/>
    <lineage>
        <taxon>Eukaryota</taxon>
        <taxon>Sar</taxon>
        <taxon>Stramenopiles</taxon>
        <taxon>Oomycota</taxon>
        <taxon>Peronosporomycetes</taxon>
        <taxon>Peronosporales</taxon>
        <taxon>Peronosporaceae</taxon>
        <taxon>Hyaloperonospora</taxon>
    </lineage>
</organism>
<reference evidence="4" key="1">
    <citation type="journal article" date="2010" name="Science">
        <title>Signatures of adaptation to obligate biotrophy in the Hyaloperonospora arabidopsidis genome.</title>
        <authorList>
            <person name="Baxter L."/>
            <person name="Tripathy S."/>
            <person name="Ishaque N."/>
            <person name="Boot N."/>
            <person name="Cabral A."/>
            <person name="Kemen E."/>
            <person name="Thines M."/>
            <person name="Ah-Fong A."/>
            <person name="Anderson R."/>
            <person name="Badejoko W."/>
            <person name="Bittner-Eddy P."/>
            <person name="Boore J.L."/>
            <person name="Chibucos M.C."/>
            <person name="Coates M."/>
            <person name="Dehal P."/>
            <person name="Delehaunty K."/>
            <person name="Dong S."/>
            <person name="Downton P."/>
            <person name="Dumas B."/>
            <person name="Fabro G."/>
            <person name="Fronick C."/>
            <person name="Fuerstenberg S.I."/>
            <person name="Fulton L."/>
            <person name="Gaulin E."/>
            <person name="Govers F."/>
            <person name="Hughes L."/>
            <person name="Humphray S."/>
            <person name="Jiang R.H."/>
            <person name="Judelson H."/>
            <person name="Kamoun S."/>
            <person name="Kyung K."/>
            <person name="Meijer H."/>
            <person name="Minx P."/>
            <person name="Morris P."/>
            <person name="Nelson J."/>
            <person name="Phuntumart V."/>
            <person name="Qutob D."/>
            <person name="Rehmany A."/>
            <person name="Rougon-Cardoso A."/>
            <person name="Ryden P."/>
            <person name="Torto-Alalibo T."/>
            <person name="Studholme D."/>
            <person name="Wang Y."/>
            <person name="Win J."/>
            <person name="Wood J."/>
            <person name="Clifton S.W."/>
            <person name="Rogers J."/>
            <person name="Van den Ackerveken G."/>
            <person name="Jones J.D."/>
            <person name="McDowell J.M."/>
            <person name="Beynon J."/>
            <person name="Tyler B.M."/>
        </authorList>
    </citation>
    <scope>NUCLEOTIDE SEQUENCE [LARGE SCALE GENOMIC DNA]</scope>
    <source>
        <strain evidence="4">Emoy2</strain>
    </source>
</reference>
<keyword evidence="1" id="KW-0472">Membrane</keyword>
<feature type="transmembrane region" description="Helical" evidence="1">
    <location>
        <begin position="44"/>
        <end position="63"/>
    </location>
</feature>
<keyword evidence="1" id="KW-0812">Transmembrane</keyword>
<evidence type="ECO:0008006" key="5">
    <source>
        <dbReference type="Google" id="ProtNLM"/>
    </source>
</evidence>
<name>M4C6F4_HYAAE</name>
<sequence>MVFVTLVELAVFTLIWTSTGDEDKTYKGFFYDSSEDLNKVVNVTFVVITLTVQLLLSVFIWYLRAKTRTRFELPGSVFMDWLSTWFCPCCTVAQLRTHVRCYQPGSCDFRAPDVLQAYPGKSYAV</sequence>